<dbReference type="EMBL" id="QNVV01000001">
    <property type="protein sequence ID" value="REC50168.1"/>
    <property type="molecule type" value="Genomic_DNA"/>
</dbReference>
<proteinExistence type="predicted"/>
<protein>
    <submittedName>
        <fullName evidence="1">Uncharacterized protein</fullName>
    </submittedName>
</protein>
<organism evidence="1 2">
    <name type="scientific">Chryseobacterium pennipullorum</name>
    <dbReference type="NCBI Taxonomy" id="2258963"/>
    <lineage>
        <taxon>Bacteria</taxon>
        <taxon>Pseudomonadati</taxon>
        <taxon>Bacteroidota</taxon>
        <taxon>Flavobacteriia</taxon>
        <taxon>Flavobacteriales</taxon>
        <taxon>Weeksellaceae</taxon>
        <taxon>Chryseobacterium group</taxon>
        <taxon>Chryseobacterium</taxon>
    </lineage>
</organism>
<evidence type="ECO:0000313" key="1">
    <source>
        <dbReference type="EMBL" id="REC50168.1"/>
    </source>
</evidence>
<reference evidence="1 2" key="1">
    <citation type="submission" date="2018-06" db="EMBL/GenBank/DDBJ databases">
        <title>Novel Chryseobacterium species.</title>
        <authorList>
            <person name="Newman J."/>
            <person name="Hugo C."/>
            <person name="Oosthuizen L."/>
            <person name="Charimba G."/>
        </authorList>
    </citation>
    <scope>NUCLEOTIDE SEQUENCE [LARGE SCALE GENOMIC DNA]</scope>
    <source>
        <strain evidence="1 2">7_F195</strain>
    </source>
</reference>
<name>A0A3D9BA16_9FLAO</name>
<comment type="caution">
    <text evidence="1">The sequence shown here is derived from an EMBL/GenBank/DDBJ whole genome shotgun (WGS) entry which is preliminary data.</text>
</comment>
<dbReference type="Proteomes" id="UP000256257">
    <property type="component" value="Unassembled WGS sequence"/>
</dbReference>
<sequence>MFKILIYRLIKNTAQKVSFKVIYIHLLIHMNRLQVVLHMQWQTHALPETSVPHPISQSVSPDPGILPFLLQFLHELFLCHFSKIFLNFVIA</sequence>
<dbReference type="AlphaFoldDB" id="A0A3D9BA16"/>
<keyword evidence="2" id="KW-1185">Reference proteome</keyword>
<evidence type="ECO:0000313" key="2">
    <source>
        <dbReference type="Proteomes" id="UP000256257"/>
    </source>
</evidence>
<accession>A0A3D9BA16</accession>
<gene>
    <name evidence="1" type="ORF">DRF67_01135</name>
</gene>